<sequence length="193" mass="20584">MSNTNPNSSQFFNFNDSPIHLPLPLPLPNSTPNSSIRIPTKRQLHDIMLQNSNDDCISASPLLNKRFKHHPTTTTTTATGTTGSVGSSFKIFSDDLGINDDDQEDDLNDGSPVSKSKSKSIDNDQLGVHLLNFANSNSNHGSTTKGTATNMNTNTATNSTSVSSSNGNGDGKLTRLNSLDSISAAGLTLSYIW</sequence>
<keyword evidence="2" id="KW-1185">Reference proteome</keyword>
<organism evidence="1 2">
    <name type="scientific">Ambrosiozyma monospora</name>
    <name type="common">Yeast</name>
    <name type="synonym">Endomycopsis monosporus</name>
    <dbReference type="NCBI Taxonomy" id="43982"/>
    <lineage>
        <taxon>Eukaryota</taxon>
        <taxon>Fungi</taxon>
        <taxon>Dikarya</taxon>
        <taxon>Ascomycota</taxon>
        <taxon>Saccharomycotina</taxon>
        <taxon>Pichiomycetes</taxon>
        <taxon>Pichiales</taxon>
        <taxon>Pichiaceae</taxon>
        <taxon>Ambrosiozyma</taxon>
    </lineage>
</organism>
<dbReference type="Proteomes" id="UP001165064">
    <property type="component" value="Unassembled WGS sequence"/>
</dbReference>
<protein>
    <submittedName>
        <fullName evidence="1">Unnamed protein product</fullName>
    </submittedName>
</protein>
<evidence type="ECO:0000313" key="1">
    <source>
        <dbReference type="EMBL" id="GME78811.1"/>
    </source>
</evidence>
<accession>A0ACB5T0V9</accession>
<reference evidence="1" key="1">
    <citation type="submission" date="2023-04" db="EMBL/GenBank/DDBJ databases">
        <title>Ambrosiozyma monospora NBRC 10751.</title>
        <authorList>
            <person name="Ichikawa N."/>
            <person name="Sato H."/>
            <person name="Tonouchi N."/>
        </authorList>
    </citation>
    <scope>NUCLEOTIDE SEQUENCE</scope>
    <source>
        <strain evidence="1">NBRC 10751</strain>
    </source>
</reference>
<dbReference type="EMBL" id="BSXS01002333">
    <property type="protein sequence ID" value="GME78811.1"/>
    <property type="molecule type" value="Genomic_DNA"/>
</dbReference>
<proteinExistence type="predicted"/>
<gene>
    <name evidence="1" type="ORF">Amon02_000361800</name>
</gene>
<evidence type="ECO:0000313" key="2">
    <source>
        <dbReference type="Proteomes" id="UP001165064"/>
    </source>
</evidence>
<name>A0ACB5T0V9_AMBMO</name>
<comment type="caution">
    <text evidence="1">The sequence shown here is derived from an EMBL/GenBank/DDBJ whole genome shotgun (WGS) entry which is preliminary data.</text>
</comment>